<evidence type="ECO:0000256" key="5">
    <source>
        <dbReference type="ARBA" id="ARBA00023125"/>
    </source>
</evidence>
<reference evidence="10" key="1">
    <citation type="submission" date="2021-04" db="EMBL/GenBank/DDBJ databases">
        <title>Pseudonocardia sp. nov., isolated from sandy soil of mangrove forest.</title>
        <authorList>
            <person name="Zan Z."/>
            <person name="Huang R."/>
            <person name="Liu W."/>
        </authorList>
    </citation>
    <scope>NUCLEOTIDE SEQUENCE</scope>
    <source>
        <strain evidence="10">S2-4</strain>
    </source>
</reference>
<evidence type="ECO:0000259" key="8">
    <source>
        <dbReference type="Pfam" id="PF04542"/>
    </source>
</evidence>
<evidence type="ECO:0000313" key="10">
    <source>
        <dbReference type="EMBL" id="MCO1659702.1"/>
    </source>
</evidence>
<dbReference type="SUPFAM" id="SSF88946">
    <property type="entry name" value="Sigma2 domain of RNA polymerase sigma factors"/>
    <property type="match status" value="1"/>
</dbReference>
<dbReference type="NCBIfam" id="NF006089">
    <property type="entry name" value="PRK08241.1"/>
    <property type="match status" value="1"/>
</dbReference>
<keyword evidence="11" id="KW-1185">Reference proteome</keyword>
<dbReference type="Gene3D" id="1.10.1740.10">
    <property type="match status" value="1"/>
</dbReference>
<dbReference type="InterPro" id="IPR032710">
    <property type="entry name" value="NTF2-like_dom_sf"/>
</dbReference>
<name>A0ABT1A9J3_9PSEU</name>
<dbReference type="Pfam" id="PF04542">
    <property type="entry name" value="Sigma70_r2"/>
    <property type="match status" value="1"/>
</dbReference>
<keyword evidence="5 7" id="KW-0238">DNA-binding</keyword>
<keyword evidence="6 7" id="KW-0804">Transcription</keyword>
<keyword evidence="3 7" id="KW-0805">Transcription regulation</keyword>
<dbReference type="EMBL" id="JAGSOV010000070">
    <property type="protein sequence ID" value="MCO1659702.1"/>
    <property type="molecule type" value="Genomic_DNA"/>
</dbReference>
<evidence type="ECO:0000256" key="6">
    <source>
        <dbReference type="ARBA" id="ARBA00023163"/>
    </source>
</evidence>
<evidence type="ECO:0000256" key="4">
    <source>
        <dbReference type="ARBA" id="ARBA00023082"/>
    </source>
</evidence>
<evidence type="ECO:0000256" key="1">
    <source>
        <dbReference type="ARBA" id="ARBA00010641"/>
    </source>
</evidence>
<protein>
    <recommendedName>
        <fullName evidence="7">RNA polymerase sigma factor</fullName>
    </recommendedName>
</protein>
<comment type="caution">
    <text evidence="10">The sequence shown here is derived from an EMBL/GenBank/DDBJ whole genome shotgun (WGS) entry which is preliminary data.</text>
</comment>
<evidence type="ECO:0000313" key="11">
    <source>
        <dbReference type="Proteomes" id="UP001165283"/>
    </source>
</evidence>
<evidence type="ECO:0000259" key="9">
    <source>
        <dbReference type="Pfam" id="PF08281"/>
    </source>
</evidence>
<dbReference type="InterPro" id="IPR014305">
    <property type="entry name" value="RNA_pol_sigma-G_actinobac"/>
</dbReference>
<dbReference type="InterPro" id="IPR013249">
    <property type="entry name" value="RNA_pol_sigma70_r4_t2"/>
</dbReference>
<keyword evidence="4 7" id="KW-0731">Sigma factor</keyword>
<accession>A0ABT1A9J3</accession>
<proteinExistence type="inferred from homology"/>
<dbReference type="RefSeq" id="WP_252444628.1">
    <property type="nucleotide sequence ID" value="NZ_JAGSOV010000070.1"/>
</dbReference>
<dbReference type="PROSITE" id="PS01063">
    <property type="entry name" value="SIGMA70_ECF"/>
    <property type="match status" value="1"/>
</dbReference>
<evidence type="ECO:0000256" key="3">
    <source>
        <dbReference type="ARBA" id="ARBA00023015"/>
    </source>
</evidence>
<dbReference type="NCBIfam" id="TIGR02937">
    <property type="entry name" value="sigma70-ECF"/>
    <property type="match status" value="1"/>
</dbReference>
<evidence type="ECO:0000256" key="7">
    <source>
        <dbReference type="RuleBase" id="RU000716"/>
    </source>
</evidence>
<dbReference type="InterPro" id="IPR013324">
    <property type="entry name" value="RNA_pol_sigma_r3/r4-like"/>
</dbReference>
<organism evidence="10 11">
    <name type="scientific">Pseudonocardia humida</name>
    <dbReference type="NCBI Taxonomy" id="2800819"/>
    <lineage>
        <taxon>Bacteria</taxon>
        <taxon>Bacillati</taxon>
        <taxon>Actinomycetota</taxon>
        <taxon>Actinomycetes</taxon>
        <taxon>Pseudonocardiales</taxon>
        <taxon>Pseudonocardiaceae</taxon>
        <taxon>Pseudonocardia</taxon>
    </lineage>
</organism>
<dbReference type="PANTHER" id="PTHR43133">
    <property type="entry name" value="RNA POLYMERASE ECF-TYPE SIGMA FACTO"/>
    <property type="match status" value="1"/>
</dbReference>
<comment type="subunit">
    <text evidence="2">Interacts transiently with the RNA polymerase catalytic core formed by RpoA, RpoB, RpoC and RpoZ (2 alpha, 1 beta, 1 beta' and 1 omega subunit) to form the RNA polymerase holoenzyme that can initiate transcription.</text>
</comment>
<dbReference type="InterPro" id="IPR013325">
    <property type="entry name" value="RNA_pol_sigma_r2"/>
</dbReference>
<feature type="domain" description="RNA polymerase sigma factor 70 region 4 type 2" evidence="9">
    <location>
        <begin position="128"/>
        <end position="180"/>
    </location>
</feature>
<feature type="domain" description="RNA polymerase sigma-70 region 2" evidence="8">
    <location>
        <begin position="11"/>
        <end position="74"/>
    </location>
</feature>
<dbReference type="CDD" id="cd06171">
    <property type="entry name" value="Sigma70_r4"/>
    <property type="match status" value="1"/>
</dbReference>
<dbReference type="InterPro" id="IPR000838">
    <property type="entry name" value="RNA_pol_sigma70_ECF_CS"/>
</dbReference>
<evidence type="ECO:0000256" key="2">
    <source>
        <dbReference type="ARBA" id="ARBA00011344"/>
    </source>
</evidence>
<dbReference type="InterPro" id="IPR007627">
    <property type="entry name" value="RNA_pol_sigma70_r2"/>
</dbReference>
<dbReference type="SUPFAM" id="SSF88659">
    <property type="entry name" value="Sigma3 and sigma4 domains of RNA polymerase sigma factors"/>
    <property type="match status" value="1"/>
</dbReference>
<dbReference type="Gene3D" id="1.10.10.10">
    <property type="entry name" value="Winged helix-like DNA-binding domain superfamily/Winged helix DNA-binding domain"/>
    <property type="match status" value="1"/>
</dbReference>
<dbReference type="InterPro" id="IPR039425">
    <property type="entry name" value="RNA_pol_sigma-70-like"/>
</dbReference>
<dbReference type="NCBIfam" id="TIGR02960">
    <property type="entry name" value="SigX5"/>
    <property type="match status" value="1"/>
</dbReference>
<sequence length="332" mass="35851">MVDFVAATGLYRRELLAHCYRMLGSVHDAEDVVQETYLRAWRAYDRFEQRSSVRTWLYRIATNACLTALEGRDRRFLPSGLRGPSDDPSAPPEAVPDVAWLSPIPDALVIQDFDDPATVSATRDSLRLALITALQHLPAKQRAVLILRDVLAFPAGEVAEMTGTSIAAVKSTLQRARARLAEVASDEPRLTGEPTDPATRALLDRYIAGFVNADLSELERALRADAALEVTGSRTWFAGLTTCLEFIRTSALGEPGDWRMVPLVANGQPAAAAYLRGDDGRHHAYGISVLSTAGTRITRITVFGDPTLVALAGFSATHPAASATASDAPSPQ</sequence>
<gene>
    <name evidence="10" type="ORF">KDL28_32000</name>
</gene>
<dbReference type="Proteomes" id="UP001165283">
    <property type="component" value="Unassembled WGS sequence"/>
</dbReference>
<dbReference type="SUPFAM" id="SSF54427">
    <property type="entry name" value="NTF2-like"/>
    <property type="match status" value="1"/>
</dbReference>
<dbReference type="InterPro" id="IPR036388">
    <property type="entry name" value="WH-like_DNA-bd_sf"/>
</dbReference>
<dbReference type="Pfam" id="PF08281">
    <property type="entry name" value="Sigma70_r4_2"/>
    <property type="match status" value="1"/>
</dbReference>
<dbReference type="Gene3D" id="3.10.450.50">
    <property type="match status" value="1"/>
</dbReference>
<dbReference type="PANTHER" id="PTHR43133:SF65">
    <property type="entry name" value="ECF RNA POLYMERASE SIGMA FACTOR SIGG"/>
    <property type="match status" value="1"/>
</dbReference>
<comment type="similarity">
    <text evidence="1 7">Belongs to the sigma-70 factor family. ECF subfamily.</text>
</comment>
<dbReference type="InterPro" id="IPR014284">
    <property type="entry name" value="RNA_pol_sigma-70_dom"/>
</dbReference>